<protein>
    <submittedName>
        <fullName evidence="1">Uncharacterized protein</fullName>
    </submittedName>
</protein>
<comment type="caution">
    <text evidence="1">The sequence shown here is derived from an EMBL/GenBank/DDBJ whole genome shotgun (WGS) entry which is preliminary data.</text>
</comment>
<proteinExistence type="predicted"/>
<dbReference type="Proteomes" id="UP000885744">
    <property type="component" value="Unassembled WGS sequence"/>
</dbReference>
<organism evidence="1">
    <name type="scientific">candidate division WWE3 bacterium</name>
    <dbReference type="NCBI Taxonomy" id="2053526"/>
    <lineage>
        <taxon>Bacteria</taxon>
        <taxon>Katanobacteria</taxon>
    </lineage>
</organism>
<accession>A0A7C1NMS7</accession>
<name>A0A7C1NMS7_UNCKA</name>
<dbReference type="AlphaFoldDB" id="A0A7C1NMS7"/>
<reference evidence="1" key="1">
    <citation type="journal article" date="2020" name="mSystems">
        <title>Genome- and Community-Level Interaction Insights into Carbon Utilization and Element Cycling Functions of Hydrothermarchaeota in Hydrothermal Sediment.</title>
        <authorList>
            <person name="Zhou Z."/>
            <person name="Liu Y."/>
            <person name="Xu W."/>
            <person name="Pan J."/>
            <person name="Luo Z.H."/>
            <person name="Li M."/>
        </authorList>
    </citation>
    <scope>NUCLEOTIDE SEQUENCE [LARGE SCALE GENOMIC DNA]</scope>
    <source>
        <strain evidence="1">HyVt-365</strain>
    </source>
</reference>
<dbReference type="EMBL" id="DRHH01000013">
    <property type="protein sequence ID" value="HEB13854.1"/>
    <property type="molecule type" value="Genomic_DNA"/>
</dbReference>
<evidence type="ECO:0000313" key="1">
    <source>
        <dbReference type="EMBL" id="HEB13854.1"/>
    </source>
</evidence>
<gene>
    <name evidence="1" type="ORF">ENI09_00375</name>
</gene>
<sequence>MHEIPWYVVIDPIQCSVVEVGKSAWRIAVQVDSKQYLVDFEDDLPSTFLSEEVAQIVYKNLGDALAYLRSEEEKQVQNLPAINWSDTPPDARFQERRFDNGIWGVVAVLPEGDHLILFTKFDGEAGIRIFYQDRESIQEALTFLQFLESLTPDPQVKKQPRAVSTPPFVPDPHLLDVPRDVIEGALEEIDYIAMGWLGHLGRGKRFSCLCLSCRHWYVRRLDRLLDYLLDQYQGVPWEIQDAVQQVQDDWAKKERSKISSF</sequence>